<dbReference type="OrthoDB" id="5386682at2759"/>
<reference evidence="2" key="1">
    <citation type="journal article" date="2020" name="Stud. Mycol.">
        <title>101 Dothideomycetes genomes: a test case for predicting lifestyles and emergence of pathogens.</title>
        <authorList>
            <person name="Haridas S."/>
            <person name="Albert R."/>
            <person name="Binder M."/>
            <person name="Bloem J."/>
            <person name="Labutti K."/>
            <person name="Salamov A."/>
            <person name="Andreopoulos B."/>
            <person name="Baker S."/>
            <person name="Barry K."/>
            <person name="Bills G."/>
            <person name="Bluhm B."/>
            <person name="Cannon C."/>
            <person name="Castanera R."/>
            <person name="Culley D."/>
            <person name="Daum C."/>
            <person name="Ezra D."/>
            <person name="Gonzalez J."/>
            <person name="Henrissat B."/>
            <person name="Kuo A."/>
            <person name="Liang C."/>
            <person name="Lipzen A."/>
            <person name="Lutzoni F."/>
            <person name="Magnuson J."/>
            <person name="Mondo S."/>
            <person name="Nolan M."/>
            <person name="Ohm R."/>
            <person name="Pangilinan J."/>
            <person name="Park H.-J."/>
            <person name="Ramirez L."/>
            <person name="Alfaro M."/>
            <person name="Sun H."/>
            <person name="Tritt A."/>
            <person name="Yoshinaga Y."/>
            <person name="Zwiers L.-H."/>
            <person name="Turgeon B."/>
            <person name="Goodwin S."/>
            <person name="Spatafora J."/>
            <person name="Crous P."/>
            <person name="Grigoriev I."/>
        </authorList>
    </citation>
    <scope>NUCLEOTIDE SEQUENCE</scope>
    <source>
        <strain evidence="2">CBS 627.86</strain>
    </source>
</reference>
<evidence type="ECO:0000313" key="2">
    <source>
        <dbReference type="EMBL" id="KAF2108757.1"/>
    </source>
</evidence>
<dbReference type="InterPro" id="IPR052895">
    <property type="entry name" value="HetReg/Transcr_Mod"/>
</dbReference>
<evidence type="ECO:0000313" key="3">
    <source>
        <dbReference type="Proteomes" id="UP000799770"/>
    </source>
</evidence>
<dbReference type="EMBL" id="ML977346">
    <property type="protein sequence ID" value="KAF2108757.1"/>
    <property type="molecule type" value="Genomic_DNA"/>
</dbReference>
<dbReference type="Pfam" id="PF06985">
    <property type="entry name" value="HET"/>
    <property type="match status" value="1"/>
</dbReference>
<dbReference type="AlphaFoldDB" id="A0A6A5YQR0"/>
<evidence type="ECO:0000259" key="1">
    <source>
        <dbReference type="Pfam" id="PF06985"/>
    </source>
</evidence>
<accession>A0A6A5YQR0</accession>
<feature type="domain" description="Heterokaryon incompatibility" evidence="1">
    <location>
        <begin position="46"/>
        <end position="134"/>
    </location>
</feature>
<feature type="non-terminal residue" evidence="2">
    <location>
        <position position="138"/>
    </location>
</feature>
<dbReference type="InterPro" id="IPR010730">
    <property type="entry name" value="HET"/>
</dbReference>
<sequence length="138" mass="15278">MSVYRDLRLPDDGRSIRLLTIEPNTDNSSTVSCNLRVAAVQPGLQFEALSYCWGDPKAQEVIFVNGTQLAVTKNLSTALLALRDSETPRTFWVDALCINQHELAEKAFQVPLMGAIYGSASKTVIWLGESDEKSRKAF</sequence>
<dbReference type="Proteomes" id="UP000799770">
    <property type="component" value="Unassembled WGS sequence"/>
</dbReference>
<dbReference type="PANTHER" id="PTHR24148:SF64">
    <property type="entry name" value="HETEROKARYON INCOMPATIBILITY DOMAIN-CONTAINING PROTEIN"/>
    <property type="match status" value="1"/>
</dbReference>
<protein>
    <submittedName>
        <fullName evidence="2">Heterokaryon incompatibility protein-domain-containing protein</fullName>
    </submittedName>
</protein>
<dbReference type="PANTHER" id="PTHR24148">
    <property type="entry name" value="ANKYRIN REPEAT DOMAIN-CONTAINING PROTEIN 39 HOMOLOG-RELATED"/>
    <property type="match status" value="1"/>
</dbReference>
<name>A0A6A5YQR0_9PLEO</name>
<organism evidence="2 3">
    <name type="scientific">Lophiotrema nucula</name>
    <dbReference type="NCBI Taxonomy" id="690887"/>
    <lineage>
        <taxon>Eukaryota</taxon>
        <taxon>Fungi</taxon>
        <taxon>Dikarya</taxon>
        <taxon>Ascomycota</taxon>
        <taxon>Pezizomycotina</taxon>
        <taxon>Dothideomycetes</taxon>
        <taxon>Pleosporomycetidae</taxon>
        <taxon>Pleosporales</taxon>
        <taxon>Lophiotremataceae</taxon>
        <taxon>Lophiotrema</taxon>
    </lineage>
</organism>
<proteinExistence type="predicted"/>
<gene>
    <name evidence="2" type="ORF">BDV96DRAFT_556072</name>
</gene>
<keyword evidence="3" id="KW-1185">Reference proteome</keyword>